<keyword evidence="4 7" id="KW-0472">Membrane</keyword>
<dbReference type="GO" id="GO:0016020">
    <property type="term" value="C:membrane"/>
    <property type="evidence" value="ECO:0007669"/>
    <property type="project" value="UniProtKB-SubCell"/>
</dbReference>
<evidence type="ECO:0000313" key="9">
    <source>
        <dbReference type="EMBL" id="KAF9744304.1"/>
    </source>
</evidence>
<feature type="transmembrane region" description="Helical" evidence="7">
    <location>
        <begin position="228"/>
        <end position="248"/>
    </location>
</feature>
<protein>
    <recommendedName>
        <fullName evidence="8">Rhodopsin domain-containing protein</fullName>
    </recommendedName>
</protein>
<reference evidence="9" key="1">
    <citation type="submission" date="2020-10" db="EMBL/GenBank/DDBJ databases">
        <title>High-Quality Genome Resource of Clonostachys rosea strain S41 by Oxford Nanopore Long-Read Sequencing.</title>
        <authorList>
            <person name="Wang H."/>
        </authorList>
    </citation>
    <scope>NUCLEOTIDE SEQUENCE</scope>
    <source>
        <strain evidence="9">S41</strain>
    </source>
</reference>
<name>A0A8H7K6U7_BIOOC</name>
<sequence>MTATINGVVVVMEPPEDYVVDFDNPQRNYVLANYLVAGFGMVFAFLFLAQRLYVKAFITRSFALEDYCCVIAWAFTVAMQGLMINGFAARMYGVHAWEMSIEKFARYNLMANYIQAIIYVPPTLLSKLCLLIFYINLQNRRLWYQCAVWGTIFVTVGSNFGILFSIAFACKPIKMAYDITVTVGTCIDRPAVFKATAAFGIITDVLIFLIPIPMVVTLRLSRRKKICLLVMFAIGSATVVTSVVRLILLMDNLSKPDLPWIGALIFLWVLTSTPACYCHSLTHAQLGRVQSTYYVFMPTDAQILLPKRGPRVVGYSTRDGGKAGSNTPGNGSSYARGGVSTISSGRPKPHREHYQGFSDSEEEIRGYRMQTLGEDGTHQAPKMTPSPGGVEVMITADHGESSSRDSGDKDRDDDSAKAIIHTRTVQVSYEDRHPV</sequence>
<dbReference type="EMBL" id="JADCTT010000015">
    <property type="protein sequence ID" value="KAF9744304.1"/>
    <property type="molecule type" value="Genomic_DNA"/>
</dbReference>
<evidence type="ECO:0000256" key="1">
    <source>
        <dbReference type="ARBA" id="ARBA00004141"/>
    </source>
</evidence>
<evidence type="ECO:0000313" key="10">
    <source>
        <dbReference type="Proteomes" id="UP000616885"/>
    </source>
</evidence>
<dbReference type="PANTHER" id="PTHR33048:SF124">
    <property type="entry name" value="INTEGRAL MEMBRANE PROTEIN"/>
    <property type="match status" value="1"/>
</dbReference>
<dbReference type="Proteomes" id="UP000616885">
    <property type="component" value="Unassembled WGS sequence"/>
</dbReference>
<feature type="region of interest" description="Disordered" evidence="6">
    <location>
        <begin position="316"/>
        <end position="360"/>
    </location>
</feature>
<evidence type="ECO:0000256" key="3">
    <source>
        <dbReference type="ARBA" id="ARBA00022989"/>
    </source>
</evidence>
<evidence type="ECO:0000256" key="2">
    <source>
        <dbReference type="ARBA" id="ARBA00022692"/>
    </source>
</evidence>
<dbReference type="Pfam" id="PF20684">
    <property type="entry name" value="Fung_rhodopsin"/>
    <property type="match status" value="1"/>
</dbReference>
<feature type="compositionally biased region" description="Polar residues" evidence="6">
    <location>
        <begin position="324"/>
        <end position="333"/>
    </location>
</feature>
<dbReference type="PANTHER" id="PTHR33048">
    <property type="entry name" value="PTH11-LIKE INTEGRAL MEMBRANE PROTEIN (AFU_ORTHOLOGUE AFUA_5G11245)"/>
    <property type="match status" value="1"/>
</dbReference>
<feature type="transmembrane region" description="Helical" evidence="7">
    <location>
        <begin position="70"/>
        <end position="93"/>
    </location>
</feature>
<evidence type="ECO:0000256" key="5">
    <source>
        <dbReference type="ARBA" id="ARBA00038359"/>
    </source>
</evidence>
<comment type="caution">
    <text evidence="9">The sequence shown here is derived from an EMBL/GenBank/DDBJ whole genome shotgun (WGS) entry which is preliminary data.</text>
</comment>
<feature type="transmembrane region" description="Helical" evidence="7">
    <location>
        <begin position="260"/>
        <end position="278"/>
    </location>
</feature>
<gene>
    <name evidence="9" type="ORF">IM811_005884</name>
</gene>
<feature type="transmembrane region" description="Helical" evidence="7">
    <location>
        <begin position="31"/>
        <end position="49"/>
    </location>
</feature>
<proteinExistence type="inferred from homology"/>
<evidence type="ECO:0000259" key="8">
    <source>
        <dbReference type="Pfam" id="PF20684"/>
    </source>
</evidence>
<feature type="domain" description="Rhodopsin" evidence="8">
    <location>
        <begin position="51"/>
        <end position="270"/>
    </location>
</feature>
<feature type="transmembrane region" description="Helical" evidence="7">
    <location>
        <begin position="197"/>
        <end position="216"/>
    </location>
</feature>
<accession>A0A8H7K6U7</accession>
<keyword evidence="2 7" id="KW-0812">Transmembrane</keyword>
<keyword evidence="3 7" id="KW-1133">Transmembrane helix</keyword>
<dbReference type="InterPro" id="IPR052337">
    <property type="entry name" value="SAT4-like"/>
</dbReference>
<dbReference type="InterPro" id="IPR049326">
    <property type="entry name" value="Rhodopsin_dom_fungi"/>
</dbReference>
<comment type="subcellular location">
    <subcellularLocation>
        <location evidence="1">Membrane</location>
        <topology evidence="1">Multi-pass membrane protein</topology>
    </subcellularLocation>
</comment>
<feature type="transmembrane region" description="Helical" evidence="7">
    <location>
        <begin position="147"/>
        <end position="168"/>
    </location>
</feature>
<organism evidence="9 10">
    <name type="scientific">Bionectria ochroleuca</name>
    <name type="common">Gliocladium roseum</name>
    <dbReference type="NCBI Taxonomy" id="29856"/>
    <lineage>
        <taxon>Eukaryota</taxon>
        <taxon>Fungi</taxon>
        <taxon>Dikarya</taxon>
        <taxon>Ascomycota</taxon>
        <taxon>Pezizomycotina</taxon>
        <taxon>Sordariomycetes</taxon>
        <taxon>Hypocreomycetidae</taxon>
        <taxon>Hypocreales</taxon>
        <taxon>Bionectriaceae</taxon>
        <taxon>Clonostachys</taxon>
    </lineage>
</organism>
<feature type="transmembrane region" description="Helical" evidence="7">
    <location>
        <begin position="113"/>
        <end position="135"/>
    </location>
</feature>
<comment type="similarity">
    <text evidence="5">Belongs to the SAT4 family.</text>
</comment>
<feature type="region of interest" description="Disordered" evidence="6">
    <location>
        <begin position="373"/>
        <end position="435"/>
    </location>
</feature>
<evidence type="ECO:0000256" key="6">
    <source>
        <dbReference type="SAM" id="MobiDB-lite"/>
    </source>
</evidence>
<evidence type="ECO:0000256" key="7">
    <source>
        <dbReference type="SAM" id="Phobius"/>
    </source>
</evidence>
<evidence type="ECO:0000256" key="4">
    <source>
        <dbReference type="ARBA" id="ARBA00023136"/>
    </source>
</evidence>
<feature type="compositionally biased region" description="Basic and acidic residues" evidence="6">
    <location>
        <begin position="397"/>
        <end position="416"/>
    </location>
</feature>
<dbReference type="AlphaFoldDB" id="A0A8H7K6U7"/>